<sequence length="706" mass="77571">MDQRLDSLPRRARFDPPAGSLPDSRKWESCRTMPLVGGFSGGSPVSPALTLRRCSVITSFHPHRLSRPRCQEPPKYLNSVKRIWSCSLRRDQLHEHSISNVLRRVKSVPGQTGRSAADLTPTLCWATATSEQPCHPRCGIQKPPPHLGTSAHHRSSHYSTVPLDSRRVVTGHLDGFGLIEMHVGTRLWQVQEVKDPSCQQGAHPRGCGAALRCKGRGTGDPRENPPTSSIGRHDSHLRKSGGDTAENLTRFVLVGCEYSNRYNTLARPQLVVVFAWPPRSPDLNPIEHIWNAVESDLHALDPALINPSIVGGCVGKFGRLVTSRSSEPMRMIEVNMERCRTGGVGETGDPRENPPTTGIVGTKRPVTRPGIEPGFPWWEVSVLSAQPPWLRHYFGKQLWSAKDVKVQARGEWWGWGGWRGTNTCDARLPFLPEASGYRVPLTYLGGAPRGLRISIEMAPGRLMEACHYVAVNQRSPAPSPDPRASPASGRRQQLQQGGRPMASRVDALSSQPDIYVTHSDRAYTALYTRVHVRPELYSTRLNSELRFGRLLTARSSEPMRIPEKTRRPTASSGTIPTCQNPVTRPGIEPGFALVGGERANCSATTAPRGFIPSEEEVCELIVPTVNMLAPHHGDRGSITVWTTPESCRTMLLAGGFSRGSPVSPPLHSGAAPYLPQSPLSALKTSMLRAAKIQLKNLQAHRLVARI</sequence>
<reference evidence="2 3" key="1">
    <citation type="submission" date="2023-02" db="EMBL/GenBank/DDBJ databases">
        <title>LHISI_Scaffold_Assembly.</title>
        <authorList>
            <person name="Stuart O.P."/>
            <person name="Cleave R."/>
            <person name="Magrath M.J.L."/>
            <person name="Mikheyev A.S."/>
        </authorList>
    </citation>
    <scope>NUCLEOTIDE SEQUENCE [LARGE SCALE GENOMIC DNA]</scope>
    <source>
        <strain evidence="2">Daus_M_001</strain>
        <tissue evidence="2">Leg muscle</tissue>
    </source>
</reference>
<feature type="region of interest" description="Disordered" evidence="1">
    <location>
        <begin position="1"/>
        <end position="26"/>
    </location>
</feature>
<organism evidence="2 3">
    <name type="scientific">Dryococelus australis</name>
    <dbReference type="NCBI Taxonomy" id="614101"/>
    <lineage>
        <taxon>Eukaryota</taxon>
        <taxon>Metazoa</taxon>
        <taxon>Ecdysozoa</taxon>
        <taxon>Arthropoda</taxon>
        <taxon>Hexapoda</taxon>
        <taxon>Insecta</taxon>
        <taxon>Pterygota</taxon>
        <taxon>Neoptera</taxon>
        <taxon>Polyneoptera</taxon>
        <taxon>Phasmatodea</taxon>
        <taxon>Verophasmatodea</taxon>
        <taxon>Anareolatae</taxon>
        <taxon>Phasmatidae</taxon>
        <taxon>Eurycanthinae</taxon>
        <taxon>Dryococelus</taxon>
    </lineage>
</organism>
<protein>
    <recommendedName>
        <fullName evidence="4">Tc1-like transposase DDE domain-containing protein</fullName>
    </recommendedName>
</protein>
<feature type="region of interest" description="Disordered" evidence="1">
    <location>
        <begin position="213"/>
        <end position="242"/>
    </location>
</feature>
<dbReference type="Gene3D" id="3.30.420.10">
    <property type="entry name" value="Ribonuclease H-like superfamily/Ribonuclease H"/>
    <property type="match status" value="1"/>
</dbReference>
<accession>A0ABQ9H7T0</accession>
<evidence type="ECO:0000313" key="2">
    <source>
        <dbReference type="EMBL" id="KAJ8880340.1"/>
    </source>
</evidence>
<dbReference type="InterPro" id="IPR036397">
    <property type="entry name" value="RNaseH_sf"/>
</dbReference>
<comment type="caution">
    <text evidence="2">The sequence shown here is derived from an EMBL/GenBank/DDBJ whole genome shotgun (WGS) entry which is preliminary data.</text>
</comment>
<feature type="compositionally biased region" description="Low complexity" evidence="1">
    <location>
        <begin position="484"/>
        <end position="499"/>
    </location>
</feature>
<feature type="region of interest" description="Disordered" evidence="1">
    <location>
        <begin position="473"/>
        <end position="506"/>
    </location>
</feature>
<evidence type="ECO:0008006" key="4">
    <source>
        <dbReference type="Google" id="ProtNLM"/>
    </source>
</evidence>
<feature type="compositionally biased region" description="Basic and acidic residues" evidence="1">
    <location>
        <begin position="1"/>
        <end position="14"/>
    </location>
</feature>
<feature type="compositionally biased region" description="Polar residues" evidence="1">
    <location>
        <begin position="568"/>
        <end position="582"/>
    </location>
</feature>
<evidence type="ECO:0000313" key="3">
    <source>
        <dbReference type="Proteomes" id="UP001159363"/>
    </source>
</evidence>
<proteinExistence type="predicted"/>
<feature type="region of interest" description="Disordered" evidence="1">
    <location>
        <begin position="561"/>
        <end position="582"/>
    </location>
</feature>
<feature type="region of interest" description="Disordered" evidence="1">
    <location>
        <begin position="340"/>
        <end position="365"/>
    </location>
</feature>
<gene>
    <name evidence="2" type="ORF">PR048_016807</name>
</gene>
<dbReference type="Proteomes" id="UP001159363">
    <property type="component" value="Chromosome 5"/>
</dbReference>
<dbReference type="EMBL" id="JARBHB010000006">
    <property type="protein sequence ID" value="KAJ8880340.1"/>
    <property type="molecule type" value="Genomic_DNA"/>
</dbReference>
<keyword evidence="3" id="KW-1185">Reference proteome</keyword>
<evidence type="ECO:0000256" key="1">
    <source>
        <dbReference type="SAM" id="MobiDB-lite"/>
    </source>
</evidence>
<name>A0ABQ9H7T0_9NEOP</name>